<proteinExistence type="predicted"/>
<sequence length="112" mass="13083">MAKDKKHITTDNINEWLGSLGFLFPRDHRELGRFDKLYKEYDHELSGDILDPKKIMAGDFENIQVDGSVEDQGTTQNWRMAARNFENIPEHILKKMKRNQDNGDTDSEEETN</sequence>
<dbReference type="AlphaFoldDB" id="A0AA49GNU1"/>
<accession>A0AA49GNU1</accession>
<organism evidence="1">
    <name type="scientific">Roseihalotalea indica</name>
    <dbReference type="NCBI Taxonomy" id="2867963"/>
    <lineage>
        <taxon>Bacteria</taxon>
        <taxon>Pseudomonadati</taxon>
        <taxon>Bacteroidota</taxon>
        <taxon>Cytophagia</taxon>
        <taxon>Cytophagales</taxon>
        <taxon>Catalimonadaceae</taxon>
        <taxon>Roseihalotalea</taxon>
    </lineage>
</organism>
<reference evidence="1" key="1">
    <citation type="journal article" date="2023" name="Comput. Struct. Biotechnol. J.">
        <title>Discovery of a novel marine Bacteroidetes with a rich repertoire of carbohydrate-active enzymes.</title>
        <authorList>
            <person name="Chen B."/>
            <person name="Liu G."/>
            <person name="Chen Q."/>
            <person name="Wang H."/>
            <person name="Liu L."/>
            <person name="Tang K."/>
        </authorList>
    </citation>
    <scope>NUCLEOTIDE SEQUENCE</scope>
    <source>
        <strain evidence="1">TK19036</strain>
    </source>
</reference>
<reference evidence="1" key="2">
    <citation type="journal article" date="2024" name="Antonie Van Leeuwenhoek">
        <title>Roseihalotalea indica gen. nov., sp. nov., a halophilic Bacteroidetes from mesopelagic Southwest Indian Ocean with higher carbohydrate metabolic potential.</title>
        <authorList>
            <person name="Chen B."/>
            <person name="Zhang M."/>
            <person name="Lin D."/>
            <person name="Ye J."/>
            <person name="Tang K."/>
        </authorList>
    </citation>
    <scope>NUCLEOTIDE SEQUENCE</scope>
    <source>
        <strain evidence="1">TK19036</strain>
    </source>
</reference>
<gene>
    <name evidence="1" type="ORF">K4G66_26905</name>
</gene>
<evidence type="ECO:0000313" key="1">
    <source>
        <dbReference type="EMBL" id="WKN36000.1"/>
    </source>
</evidence>
<dbReference type="EMBL" id="CP120682">
    <property type="protein sequence ID" value="WKN36000.1"/>
    <property type="molecule type" value="Genomic_DNA"/>
</dbReference>
<protein>
    <submittedName>
        <fullName evidence="1">Uncharacterized protein</fullName>
    </submittedName>
</protein>
<name>A0AA49GNU1_9BACT</name>